<feature type="domain" description="GP-PDE" evidence="2">
    <location>
        <begin position="56"/>
        <end position="297"/>
    </location>
</feature>
<accession>A0A928UTC9</accession>
<dbReference type="RefSeq" id="WP_196935869.1">
    <property type="nucleotide sequence ID" value="NZ_MU158698.1"/>
</dbReference>
<dbReference type="GO" id="GO:0005886">
    <property type="term" value="C:plasma membrane"/>
    <property type="evidence" value="ECO:0007669"/>
    <property type="project" value="TreeGrafter"/>
</dbReference>
<dbReference type="GO" id="GO:0006644">
    <property type="term" value="P:phospholipid metabolic process"/>
    <property type="evidence" value="ECO:0007669"/>
    <property type="project" value="TreeGrafter"/>
</dbReference>
<dbReference type="Proteomes" id="UP000616201">
    <property type="component" value="Unassembled WGS sequence"/>
</dbReference>
<evidence type="ECO:0000313" key="3">
    <source>
        <dbReference type="EMBL" id="MBE8712855.1"/>
    </source>
</evidence>
<dbReference type="PROSITE" id="PS51257">
    <property type="entry name" value="PROKAR_LIPOPROTEIN"/>
    <property type="match status" value="1"/>
</dbReference>
<dbReference type="EMBL" id="PRDK01000003">
    <property type="protein sequence ID" value="MBE8712855.1"/>
    <property type="molecule type" value="Genomic_DNA"/>
</dbReference>
<dbReference type="Gene3D" id="3.20.20.190">
    <property type="entry name" value="Phosphatidylinositol (PI) phosphodiesterase"/>
    <property type="match status" value="1"/>
</dbReference>
<dbReference type="InterPro" id="IPR030395">
    <property type="entry name" value="GP_PDE_dom"/>
</dbReference>
<keyword evidence="4" id="KW-1185">Reference proteome</keyword>
<dbReference type="GO" id="GO:0008889">
    <property type="term" value="F:glycerophosphodiester phosphodiesterase activity"/>
    <property type="evidence" value="ECO:0007669"/>
    <property type="project" value="TreeGrafter"/>
</dbReference>
<dbReference type="SUPFAM" id="SSF51695">
    <property type="entry name" value="PLC-like phosphodiesterases"/>
    <property type="match status" value="1"/>
</dbReference>
<dbReference type="PANTHER" id="PTHR46320">
    <property type="entry name" value="GLYCEROPHOSPHODIESTER PHOSPHODIESTERASE 1"/>
    <property type="match status" value="1"/>
</dbReference>
<sequence length="312" mass="35225">MRRFAYILICISTLLSCVACFQAESKVEYAENQLVFNFKSIDDLYQFLTYDENRYPLVSAHRGGAFEKHPENALETFAFHAKKRPTIIECDVQLTKDSVLVLMHDELLERTTTGQGRISSFTYDEIVKLNLKDTRGDVTRFRVPTLQSALKWGKGKVIYTLDVKKNVPYSLVVDAIRNAQAESNVIIITYSAGQAGQVHSLAPDLMISANIKNTEDFSRLASYNIPDNRIVAFVGTKEADESLVERLHAHGIMTILGTIGNLDRQATKNGYQVYAEYIDRGADILSTDHPQEAQKALDYYIKKRKLSSPFLP</sequence>
<dbReference type="GO" id="GO:0070291">
    <property type="term" value="P:N-acylethanolamine metabolic process"/>
    <property type="evidence" value="ECO:0007669"/>
    <property type="project" value="TreeGrafter"/>
</dbReference>
<dbReference type="Pfam" id="PF03009">
    <property type="entry name" value="GDPD"/>
    <property type="match status" value="1"/>
</dbReference>
<evidence type="ECO:0000259" key="2">
    <source>
        <dbReference type="PROSITE" id="PS51704"/>
    </source>
</evidence>
<dbReference type="PROSITE" id="PS51704">
    <property type="entry name" value="GP_PDE"/>
    <property type="match status" value="1"/>
</dbReference>
<proteinExistence type="predicted"/>
<evidence type="ECO:0000256" key="1">
    <source>
        <dbReference type="SAM" id="SignalP"/>
    </source>
</evidence>
<comment type="caution">
    <text evidence="3">The sequence shown here is derived from an EMBL/GenBank/DDBJ whole genome shotgun (WGS) entry which is preliminary data.</text>
</comment>
<name>A0A928UTC9_9SPHI</name>
<dbReference type="CDD" id="cd08566">
    <property type="entry name" value="GDPD_AtGDE_like"/>
    <property type="match status" value="1"/>
</dbReference>
<dbReference type="AlphaFoldDB" id="A0A928UTC9"/>
<dbReference type="PANTHER" id="PTHR46320:SF1">
    <property type="entry name" value="GLYCEROPHOSPHODIESTER PHOSPHODIESTERASE 1"/>
    <property type="match status" value="1"/>
</dbReference>
<gene>
    <name evidence="3" type="ORF">C4F49_04080</name>
</gene>
<protein>
    <submittedName>
        <fullName evidence="3">Glycerophosphodiester phosphodiesterase</fullName>
    </submittedName>
</protein>
<reference evidence="3" key="1">
    <citation type="submission" date="2018-02" db="EMBL/GenBank/DDBJ databases">
        <authorList>
            <person name="Vasarhelyi B.M."/>
            <person name="Deshmukh S."/>
            <person name="Balint B."/>
            <person name="Kukolya J."/>
        </authorList>
    </citation>
    <scope>NUCLEOTIDE SEQUENCE</scope>
    <source>
        <strain evidence="3">KB22</strain>
    </source>
</reference>
<feature type="signal peptide" evidence="1">
    <location>
        <begin position="1"/>
        <end position="23"/>
    </location>
</feature>
<feature type="chain" id="PRO_5037196700" evidence="1">
    <location>
        <begin position="24"/>
        <end position="312"/>
    </location>
</feature>
<dbReference type="InterPro" id="IPR017946">
    <property type="entry name" value="PLC-like_Pdiesterase_TIM-brl"/>
</dbReference>
<organism evidence="3 4">
    <name type="scientific">Sphingobacterium hungaricum</name>
    <dbReference type="NCBI Taxonomy" id="2082723"/>
    <lineage>
        <taxon>Bacteria</taxon>
        <taxon>Pseudomonadati</taxon>
        <taxon>Bacteroidota</taxon>
        <taxon>Sphingobacteriia</taxon>
        <taxon>Sphingobacteriales</taxon>
        <taxon>Sphingobacteriaceae</taxon>
        <taxon>Sphingobacterium</taxon>
    </lineage>
</organism>
<evidence type="ECO:0000313" key="4">
    <source>
        <dbReference type="Proteomes" id="UP000616201"/>
    </source>
</evidence>
<dbReference type="GO" id="GO:0006580">
    <property type="term" value="P:ethanolamine metabolic process"/>
    <property type="evidence" value="ECO:0007669"/>
    <property type="project" value="TreeGrafter"/>
</dbReference>
<keyword evidence="1" id="KW-0732">Signal</keyword>